<dbReference type="Pfam" id="PF00395">
    <property type="entry name" value="SLH"/>
    <property type="match status" value="3"/>
</dbReference>
<dbReference type="PROSITE" id="PS51272">
    <property type="entry name" value="SLH"/>
    <property type="match status" value="3"/>
</dbReference>
<evidence type="ECO:0000259" key="3">
    <source>
        <dbReference type="PROSITE" id="PS51272"/>
    </source>
</evidence>
<evidence type="ECO:0000313" key="4">
    <source>
        <dbReference type="EMBL" id="MBU5489684.1"/>
    </source>
</evidence>
<gene>
    <name evidence="4" type="ORF">KQI75_03415</name>
</gene>
<dbReference type="Proteomes" id="UP000783588">
    <property type="component" value="Unassembled WGS sequence"/>
</dbReference>
<protein>
    <submittedName>
        <fullName evidence="4">Leucine-rich repeat protein</fullName>
    </submittedName>
</protein>
<dbReference type="Pfam" id="PF13306">
    <property type="entry name" value="LRR_5"/>
    <property type="match status" value="2"/>
</dbReference>
<dbReference type="EMBL" id="JAHLQI010000002">
    <property type="protein sequence ID" value="MBU5489684.1"/>
    <property type="molecule type" value="Genomic_DNA"/>
</dbReference>
<evidence type="ECO:0000256" key="1">
    <source>
        <dbReference type="ARBA" id="ARBA00022737"/>
    </source>
</evidence>
<keyword evidence="2" id="KW-0732">Signal</keyword>
<feature type="domain" description="SLH" evidence="3">
    <location>
        <begin position="40"/>
        <end position="100"/>
    </location>
</feature>
<evidence type="ECO:0000256" key="2">
    <source>
        <dbReference type="SAM" id="SignalP"/>
    </source>
</evidence>
<proteinExistence type="predicted"/>
<dbReference type="InterPro" id="IPR026906">
    <property type="entry name" value="LRR_5"/>
</dbReference>
<dbReference type="PANTHER" id="PTHR45661">
    <property type="entry name" value="SURFACE ANTIGEN"/>
    <property type="match status" value="1"/>
</dbReference>
<sequence length="1244" mass="134733">MNWKKRVTSLVLAVCLLAGMLPTMAFATETPRAEKKTSVAGMPFTDVEAGSWYSDAVQYVYDNKLMNGTAPTKFEPYTVMSRAMVVRILYNKSGNPEVTGDSSGFTDVNKSDWYFTAVKWAYENGYASGVGNNRFDPNADVTREQFAQFLYNYAGKQTVEGDYLSKFPDGDSVSWSKNSMNWAVSHKLINGTKENDVNYLRPQNGATRAQAAIILRSFCLMQEGESNYAILDLNVSGQKATVQASASGACTLNIRFLNEDTDKELNISATASVPAGTEMGEVTADITGNMLPTHYKAVLTLTDANGKQLCDSFTSMKYTTAQEKFDAQTVDDFKDETVINFDEDKTDNFGVLDDTVKTPTAQQDVNVIEQDAKNTYTVTNADASAKSLKKGDEALFYDENGEEVLVSVENISVSGSTVTITPNEDAVLSDFYQVLKVDETVAANPADIDMSDADEGVTLVNENTKQSADASGSKADSKGEELDLSKAVKVQLEYKTKHFKVNGSASIEESIELAITYDAKLFGEDYVYCKVISTTTGKVNVDVRAKVDNDEAVKNQTDKAEVKIGRIPFPIGAGFSVSVAVTLPMEISLEGGVSSTATSQVKAGFIYDSDSGRQNISSKSFNVDYIRGEAKFEVKIGPKIALSVEFLQDVIKAELSVQAGGDFTATAKIGSAGTTNSESIHACTSCLDGEIYLFVESHANLKWKITKHVSGTIFDITLMEMQKPITDFYVSLVNDKDSPLGGKIKMGFGTCPNNKYRTTFRVKDMSGTEVKTASVAVAKDGASVGTAKNGENLYLYNGDYTASSKVDNKKLGKSFEVKNAASTVTLNAKTDGAVDPDKPKPGDTVESGTCGDDLTWKLDSNGTLFIEGTGKMYDYRVNDAGDPPWYDLDVNAVYIGDGVTNIGESAFYACSMKTLRIPDTVTKIREGAFWSCRSLKNIDIPEGVVSIGDQAFGSCDSAERVTIPSTLKDIGYDAFTECYGVKAYQVAAGNPNYCAAGGALFDKAMTKLIRYPNADEATEYAVPNGVVEIENGALWYSKHLVRLSIPSSVQSMGSVAGCDLLEEISVDPNNTAYCSVDGILFTKGQTELIWYSRHRSDTSYDIPSSVEEIGPQAFGHCENLKTVNIPNGVKTISTQAFYACTGLTSIAIPDSVTSLGFWAFEDCSGLETATIGSGVTKLDSTFYKCSSLKTVTIADSVTEITSYTFHATNLDDVYFKGSKEQWDAITIDYDGQPCLKTATIHYNS</sequence>
<feature type="signal peptide" evidence="2">
    <location>
        <begin position="1"/>
        <end position="27"/>
    </location>
</feature>
<keyword evidence="5" id="KW-1185">Reference proteome</keyword>
<feature type="chain" id="PRO_5047212724" evidence="2">
    <location>
        <begin position="28"/>
        <end position="1244"/>
    </location>
</feature>
<keyword evidence="1" id="KW-0677">Repeat</keyword>
<dbReference type="RefSeq" id="WP_216469341.1">
    <property type="nucleotide sequence ID" value="NZ_JAHLQI010000002.1"/>
</dbReference>
<comment type="caution">
    <text evidence="4">The sequence shown here is derived from an EMBL/GenBank/DDBJ whole genome shotgun (WGS) entry which is preliminary data.</text>
</comment>
<dbReference type="PANTHER" id="PTHR45661:SF3">
    <property type="entry name" value="IG-LIKE DOMAIN-CONTAINING PROTEIN"/>
    <property type="match status" value="1"/>
</dbReference>
<dbReference type="InterPro" id="IPR001119">
    <property type="entry name" value="SLH_dom"/>
</dbReference>
<organism evidence="4 5">
    <name type="scientific">Butyricicoccus intestinisimiae</name>
    <dbReference type="NCBI Taxonomy" id="2841509"/>
    <lineage>
        <taxon>Bacteria</taxon>
        <taxon>Bacillati</taxon>
        <taxon>Bacillota</taxon>
        <taxon>Clostridia</taxon>
        <taxon>Eubacteriales</taxon>
        <taxon>Butyricicoccaceae</taxon>
        <taxon>Butyricicoccus</taxon>
    </lineage>
</organism>
<reference evidence="4 5" key="1">
    <citation type="submission" date="2021-06" db="EMBL/GenBank/DDBJ databases">
        <authorList>
            <person name="Sun Q."/>
            <person name="Li D."/>
        </authorList>
    </citation>
    <scope>NUCLEOTIDE SEQUENCE [LARGE SCALE GENOMIC DNA]</scope>
    <source>
        <strain evidence="4 5">MSJd-7</strain>
    </source>
</reference>
<name>A0ABS6ES56_9FIRM</name>
<evidence type="ECO:0000313" key="5">
    <source>
        <dbReference type="Proteomes" id="UP000783588"/>
    </source>
</evidence>
<feature type="domain" description="SLH" evidence="3">
    <location>
        <begin position="101"/>
        <end position="164"/>
    </location>
</feature>
<feature type="domain" description="SLH" evidence="3">
    <location>
        <begin position="165"/>
        <end position="229"/>
    </location>
</feature>
<dbReference type="InterPro" id="IPR053139">
    <property type="entry name" value="Surface_bspA-like"/>
</dbReference>
<accession>A0ABS6ES56</accession>